<name>A0A2M7QIL3_9BACT</name>
<evidence type="ECO:0000313" key="1">
    <source>
        <dbReference type="EMBL" id="PIY71815.1"/>
    </source>
</evidence>
<accession>A0A2M7QIL3</accession>
<evidence type="ECO:0008006" key="3">
    <source>
        <dbReference type="Google" id="ProtNLM"/>
    </source>
</evidence>
<gene>
    <name evidence="1" type="ORF">COY87_04220</name>
</gene>
<dbReference type="EMBL" id="PFLI01000140">
    <property type="protein sequence ID" value="PIY71815.1"/>
    <property type="molecule type" value="Genomic_DNA"/>
</dbReference>
<dbReference type="Proteomes" id="UP000229401">
    <property type="component" value="Unassembled WGS sequence"/>
</dbReference>
<proteinExistence type="predicted"/>
<protein>
    <recommendedName>
        <fullName evidence="3">Four helix bundle protein</fullName>
    </recommendedName>
</protein>
<dbReference type="AlphaFoldDB" id="A0A2M7QIL3"/>
<dbReference type="Gene3D" id="1.20.1440.60">
    <property type="entry name" value="23S rRNA-intervening sequence"/>
    <property type="match status" value="1"/>
</dbReference>
<sequence>MTLGSTNEIEVHLEIAKDLRYLQKDLCDNLVRRYRFLGGKISNLKRNWRTF</sequence>
<dbReference type="NCBIfam" id="TIGR02436">
    <property type="entry name" value="four helix bundle protein"/>
    <property type="match status" value="1"/>
</dbReference>
<organism evidence="1 2">
    <name type="scientific">Candidatus Roizmanbacteria bacterium CG_4_10_14_0_8_um_filter_33_9</name>
    <dbReference type="NCBI Taxonomy" id="1974826"/>
    <lineage>
        <taxon>Bacteria</taxon>
        <taxon>Candidatus Roizmaniibacteriota</taxon>
    </lineage>
</organism>
<evidence type="ECO:0000313" key="2">
    <source>
        <dbReference type="Proteomes" id="UP000229401"/>
    </source>
</evidence>
<dbReference type="SUPFAM" id="SSF158446">
    <property type="entry name" value="IVS-encoded protein-like"/>
    <property type="match status" value="1"/>
</dbReference>
<dbReference type="InterPro" id="IPR012657">
    <property type="entry name" value="23S_rRNA-intervening_sequence"/>
</dbReference>
<reference evidence="2" key="1">
    <citation type="submission" date="2017-09" db="EMBL/GenBank/DDBJ databases">
        <title>Depth-based differentiation of microbial function through sediment-hosted aquifers and enrichment of novel symbionts in the deep terrestrial subsurface.</title>
        <authorList>
            <person name="Probst A.J."/>
            <person name="Ladd B."/>
            <person name="Jarett J.K."/>
            <person name="Geller-Mcgrath D.E."/>
            <person name="Sieber C.M.K."/>
            <person name="Emerson J.B."/>
            <person name="Anantharaman K."/>
            <person name="Thomas B.C."/>
            <person name="Malmstrom R."/>
            <person name="Stieglmeier M."/>
            <person name="Klingl A."/>
            <person name="Woyke T."/>
            <person name="Ryan C.M."/>
            <person name="Banfield J.F."/>
        </authorList>
    </citation>
    <scope>NUCLEOTIDE SEQUENCE [LARGE SCALE GENOMIC DNA]</scope>
</reference>
<comment type="caution">
    <text evidence="1">The sequence shown here is derived from an EMBL/GenBank/DDBJ whole genome shotgun (WGS) entry which is preliminary data.</text>
</comment>
<dbReference type="InterPro" id="IPR036583">
    <property type="entry name" value="23S_rRNA_IVS_sf"/>
</dbReference>